<keyword evidence="9" id="KW-0472">Membrane</keyword>
<dbReference type="Gene3D" id="2.40.50.100">
    <property type="match status" value="1"/>
</dbReference>
<organism evidence="13 14">
    <name type="scientific">Bosea lathyri</name>
    <dbReference type="NCBI Taxonomy" id="1036778"/>
    <lineage>
        <taxon>Bacteria</taxon>
        <taxon>Pseudomonadati</taxon>
        <taxon>Pseudomonadota</taxon>
        <taxon>Alphaproteobacteria</taxon>
        <taxon>Hyphomicrobiales</taxon>
        <taxon>Boseaceae</taxon>
        <taxon>Bosea</taxon>
    </lineage>
</organism>
<accession>A0A1H5V0Y8</accession>
<feature type="domain" description="ABC transporter" evidence="11">
    <location>
        <begin position="2"/>
        <end position="236"/>
    </location>
</feature>
<keyword evidence="7 13" id="KW-0067">ATP-binding</keyword>
<reference evidence="13 14" key="1">
    <citation type="submission" date="2016-10" db="EMBL/GenBank/DDBJ databases">
        <authorList>
            <person name="de Groot N.N."/>
        </authorList>
    </citation>
    <scope>NUCLEOTIDE SEQUENCE [LARGE SCALE GENOMIC DNA]</scope>
    <source>
        <strain evidence="13 14">DSM 26656</strain>
    </source>
</reference>
<dbReference type="OrthoDB" id="9802264at2"/>
<protein>
    <submittedName>
        <fullName evidence="13">Molybdate transport system ATP-binding protein</fullName>
    </submittedName>
</protein>
<dbReference type="NCBIfam" id="TIGR02142">
    <property type="entry name" value="modC_ABC"/>
    <property type="match status" value="1"/>
</dbReference>
<keyword evidence="4 10" id="KW-0500">Molybdenum</keyword>
<sequence>MNPVLDIAVRHRLGEFVLAAAFTSNGRLTALFGQSGSGKTSLVNVIGGLIRPQSGRVLVDGEVLVDTARGIILPKHRRRIGYVFQEARLFPHLTVRQNLMFGHWFAPREARHSSDLDAVLDLLGIGHLLDRRPGGLSGGEKQRVAIGRALLSSPRLLLMDEPLAALDEARKAEILPYIERLRDKVGIPIVYVSHSVAEVARLATTVALVEQGRITACGPTAEILSRLDLAMRPGAPEASSLIEARVIGFDAEFGLAKLETRGGSLQVARGSLALGQHLRVRILASDVLVSLAPLTGISALNTLSGTITEIGERSGQDASTLHLRIDCSGDALTVLLTAKSVAALGLAVGNPVHAVIKSVSVETP</sequence>
<evidence type="ECO:0000313" key="14">
    <source>
        <dbReference type="Proteomes" id="UP000236743"/>
    </source>
</evidence>
<dbReference type="GO" id="GO:0016020">
    <property type="term" value="C:membrane"/>
    <property type="evidence" value="ECO:0007669"/>
    <property type="project" value="InterPro"/>
</dbReference>
<evidence type="ECO:0000256" key="6">
    <source>
        <dbReference type="ARBA" id="ARBA00022741"/>
    </source>
</evidence>
<evidence type="ECO:0000256" key="8">
    <source>
        <dbReference type="ARBA" id="ARBA00022967"/>
    </source>
</evidence>
<dbReference type="GO" id="GO:0005524">
    <property type="term" value="F:ATP binding"/>
    <property type="evidence" value="ECO:0007669"/>
    <property type="project" value="UniProtKB-KW"/>
</dbReference>
<dbReference type="PROSITE" id="PS51866">
    <property type="entry name" value="MOP"/>
    <property type="match status" value="1"/>
</dbReference>
<dbReference type="EMBL" id="FNUY01000002">
    <property type="protein sequence ID" value="SEF81092.1"/>
    <property type="molecule type" value="Genomic_DNA"/>
</dbReference>
<dbReference type="Gene3D" id="3.40.50.300">
    <property type="entry name" value="P-loop containing nucleotide triphosphate hydrolases"/>
    <property type="match status" value="1"/>
</dbReference>
<keyword evidence="3" id="KW-1003">Cell membrane</keyword>
<evidence type="ECO:0000256" key="3">
    <source>
        <dbReference type="ARBA" id="ARBA00022475"/>
    </source>
</evidence>
<gene>
    <name evidence="13" type="ORF">SAMN04488115_102112</name>
</gene>
<dbReference type="PROSITE" id="PS50893">
    <property type="entry name" value="ABC_TRANSPORTER_2"/>
    <property type="match status" value="1"/>
</dbReference>
<evidence type="ECO:0000256" key="7">
    <source>
        <dbReference type="ARBA" id="ARBA00022840"/>
    </source>
</evidence>
<dbReference type="InterPro" id="IPR027417">
    <property type="entry name" value="P-loop_NTPase"/>
</dbReference>
<dbReference type="InterPro" id="IPR017871">
    <property type="entry name" value="ABC_transporter-like_CS"/>
</dbReference>
<keyword evidence="2" id="KW-0813">Transport</keyword>
<keyword evidence="6" id="KW-0547">Nucleotide-binding</keyword>
<dbReference type="AlphaFoldDB" id="A0A1H5V0Y8"/>
<keyword evidence="5" id="KW-0997">Cell inner membrane</keyword>
<evidence type="ECO:0000256" key="2">
    <source>
        <dbReference type="ARBA" id="ARBA00022448"/>
    </source>
</evidence>
<dbReference type="GO" id="GO:0016887">
    <property type="term" value="F:ATP hydrolysis activity"/>
    <property type="evidence" value="ECO:0007669"/>
    <property type="project" value="InterPro"/>
</dbReference>
<evidence type="ECO:0000256" key="4">
    <source>
        <dbReference type="ARBA" id="ARBA00022505"/>
    </source>
</evidence>
<name>A0A1H5V0Y8_9HYPH</name>
<evidence type="ECO:0000256" key="10">
    <source>
        <dbReference type="PROSITE-ProRule" id="PRU01213"/>
    </source>
</evidence>
<dbReference type="InterPro" id="IPR050334">
    <property type="entry name" value="Molybdenum_import_ModC"/>
</dbReference>
<dbReference type="PANTHER" id="PTHR43514">
    <property type="entry name" value="ABC TRANSPORTER I FAMILY MEMBER 10"/>
    <property type="match status" value="1"/>
</dbReference>
<evidence type="ECO:0000256" key="5">
    <source>
        <dbReference type="ARBA" id="ARBA00022519"/>
    </source>
</evidence>
<evidence type="ECO:0000259" key="12">
    <source>
        <dbReference type="PROSITE" id="PS51866"/>
    </source>
</evidence>
<proteinExistence type="inferred from homology"/>
<dbReference type="InterPro" id="IPR003439">
    <property type="entry name" value="ABC_transporter-like_ATP-bd"/>
</dbReference>
<keyword evidence="14" id="KW-1185">Reference proteome</keyword>
<dbReference type="InterPro" id="IPR005116">
    <property type="entry name" value="Transp-assoc_OB_typ1"/>
</dbReference>
<evidence type="ECO:0000313" key="13">
    <source>
        <dbReference type="EMBL" id="SEF81092.1"/>
    </source>
</evidence>
<dbReference type="RefSeq" id="WP_103871392.1">
    <property type="nucleotide sequence ID" value="NZ_FNUY01000002.1"/>
</dbReference>
<dbReference type="InterPro" id="IPR004606">
    <property type="entry name" value="Mop_domain"/>
</dbReference>
<dbReference type="InterPro" id="IPR008995">
    <property type="entry name" value="Mo/tungstate-bd_C_term_dom"/>
</dbReference>
<feature type="domain" description="Mop" evidence="12">
    <location>
        <begin position="296"/>
        <end position="364"/>
    </location>
</feature>
<comment type="similarity">
    <text evidence="1">Belongs to the ABC transporter superfamily.</text>
</comment>
<dbReference type="GO" id="GO:0140359">
    <property type="term" value="F:ABC-type transporter activity"/>
    <property type="evidence" value="ECO:0007669"/>
    <property type="project" value="InterPro"/>
</dbReference>
<dbReference type="Pfam" id="PF03459">
    <property type="entry name" value="TOBE"/>
    <property type="match status" value="1"/>
</dbReference>
<dbReference type="Proteomes" id="UP000236743">
    <property type="component" value="Unassembled WGS sequence"/>
</dbReference>
<dbReference type="SMART" id="SM00382">
    <property type="entry name" value="AAA"/>
    <property type="match status" value="1"/>
</dbReference>
<keyword evidence="8" id="KW-1278">Translocase</keyword>
<evidence type="ECO:0000259" key="11">
    <source>
        <dbReference type="PROSITE" id="PS50893"/>
    </source>
</evidence>
<dbReference type="PANTHER" id="PTHR43514:SF4">
    <property type="entry name" value="ABC TRANSPORTER I FAMILY MEMBER 10"/>
    <property type="match status" value="1"/>
</dbReference>
<evidence type="ECO:0000256" key="1">
    <source>
        <dbReference type="ARBA" id="ARBA00005417"/>
    </source>
</evidence>
<evidence type="ECO:0000256" key="9">
    <source>
        <dbReference type="ARBA" id="ARBA00023136"/>
    </source>
</evidence>
<dbReference type="InterPro" id="IPR011868">
    <property type="entry name" value="ModC_ABC_ATP-bd"/>
</dbReference>
<dbReference type="GO" id="GO:0015098">
    <property type="term" value="F:molybdate ion transmembrane transporter activity"/>
    <property type="evidence" value="ECO:0007669"/>
    <property type="project" value="InterPro"/>
</dbReference>
<dbReference type="SUPFAM" id="SSF50331">
    <property type="entry name" value="MOP-like"/>
    <property type="match status" value="1"/>
</dbReference>
<dbReference type="PROSITE" id="PS00211">
    <property type="entry name" value="ABC_TRANSPORTER_1"/>
    <property type="match status" value="1"/>
</dbReference>
<dbReference type="SUPFAM" id="SSF52540">
    <property type="entry name" value="P-loop containing nucleoside triphosphate hydrolases"/>
    <property type="match status" value="1"/>
</dbReference>
<dbReference type="InterPro" id="IPR003593">
    <property type="entry name" value="AAA+_ATPase"/>
</dbReference>
<dbReference type="Pfam" id="PF00005">
    <property type="entry name" value="ABC_tran"/>
    <property type="match status" value="1"/>
</dbReference>